<dbReference type="InParanoid" id="A0A084QAV2"/>
<sequence>MLSSHYGGPLDPKQLETLFRKEFEWMRTYLIRSDGKVMLELQQNALELDACFRTAAAIIVIQFHDSTTLEKKGFLYPKERTTPWVQRTAFSVWGSKSLASATWLTSSLSHAYTPVPLSNRRAAERRDQEKKQTNSRRAYGQEEATGPEQGPLVEDDAPVHRKQEGKAMDVQEVGLRRSTKVPQIQEKNAMRGQEEKEKVRQQKLKKKKVMEEKKQILQKLKAKETAEKTRRILGKNNKTASQNKRKAAALQGAKEDGAARGGRAKRGQRA</sequence>
<name>A0A084QAV2_STAC4</name>
<dbReference type="EMBL" id="KL660873">
    <property type="protein sequence ID" value="KFA61087.1"/>
    <property type="molecule type" value="Genomic_DNA"/>
</dbReference>
<dbReference type="Proteomes" id="UP000028524">
    <property type="component" value="Unassembled WGS sequence"/>
</dbReference>
<feature type="compositionally biased region" description="Basic and acidic residues" evidence="1">
    <location>
        <begin position="209"/>
        <end position="230"/>
    </location>
</feature>
<keyword evidence="3" id="KW-1185">Reference proteome</keyword>
<dbReference type="AlphaFoldDB" id="A0A084QAV2"/>
<feature type="region of interest" description="Disordered" evidence="1">
    <location>
        <begin position="187"/>
        <end position="270"/>
    </location>
</feature>
<organism evidence="2 3">
    <name type="scientific">Stachybotrys chlorohalonatus (strain IBT 40285)</name>
    <dbReference type="NCBI Taxonomy" id="1283841"/>
    <lineage>
        <taxon>Eukaryota</taxon>
        <taxon>Fungi</taxon>
        <taxon>Dikarya</taxon>
        <taxon>Ascomycota</taxon>
        <taxon>Pezizomycotina</taxon>
        <taxon>Sordariomycetes</taxon>
        <taxon>Hypocreomycetidae</taxon>
        <taxon>Hypocreales</taxon>
        <taxon>Stachybotryaceae</taxon>
        <taxon>Stachybotrys</taxon>
    </lineage>
</organism>
<dbReference type="OrthoDB" id="10539951at2759"/>
<dbReference type="HOGENOM" id="CLU_1031242_0_0_1"/>
<protein>
    <submittedName>
        <fullName evidence="2">Uncharacterized protein</fullName>
    </submittedName>
</protein>
<accession>A0A084QAV2</accession>
<reference evidence="2 3" key="1">
    <citation type="journal article" date="2014" name="BMC Genomics">
        <title>Comparative genome sequencing reveals chemotype-specific gene clusters in the toxigenic black mold Stachybotrys.</title>
        <authorList>
            <person name="Semeiks J."/>
            <person name="Borek D."/>
            <person name="Otwinowski Z."/>
            <person name="Grishin N.V."/>
        </authorList>
    </citation>
    <scope>NUCLEOTIDE SEQUENCE [LARGE SCALE GENOMIC DNA]</scope>
    <source>
        <strain evidence="2 3">IBT 40285</strain>
    </source>
</reference>
<evidence type="ECO:0000313" key="2">
    <source>
        <dbReference type="EMBL" id="KFA61087.1"/>
    </source>
</evidence>
<feature type="compositionally biased region" description="Basic and acidic residues" evidence="1">
    <location>
        <begin position="188"/>
        <end position="200"/>
    </location>
</feature>
<feature type="region of interest" description="Disordered" evidence="1">
    <location>
        <begin position="118"/>
        <end position="155"/>
    </location>
</feature>
<evidence type="ECO:0000256" key="1">
    <source>
        <dbReference type="SAM" id="MobiDB-lite"/>
    </source>
</evidence>
<gene>
    <name evidence="2" type="ORF">S40285_10483</name>
</gene>
<feature type="compositionally biased region" description="Basic and acidic residues" evidence="1">
    <location>
        <begin position="121"/>
        <end position="132"/>
    </location>
</feature>
<proteinExistence type="predicted"/>
<evidence type="ECO:0000313" key="3">
    <source>
        <dbReference type="Proteomes" id="UP000028524"/>
    </source>
</evidence>